<dbReference type="Proteomes" id="UP000244338">
    <property type="component" value="Unassembled WGS sequence"/>
</dbReference>
<dbReference type="EMBL" id="PEBX01000235">
    <property type="protein sequence ID" value="PTQ55016.1"/>
    <property type="molecule type" value="Genomic_DNA"/>
</dbReference>
<dbReference type="InterPro" id="IPR003833">
    <property type="entry name" value="CT_C_D"/>
</dbReference>
<dbReference type="AlphaFoldDB" id="A0A2R6XX73"/>
<dbReference type="GO" id="GO:0005524">
    <property type="term" value="F:ATP binding"/>
    <property type="evidence" value="ECO:0007669"/>
    <property type="project" value="UniProtKB-KW"/>
</dbReference>
<keyword evidence="1" id="KW-0547">Nucleotide-binding</keyword>
<dbReference type="GO" id="GO:0016787">
    <property type="term" value="F:hydrolase activity"/>
    <property type="evidence" value="ECO:0007669"/>
    <property type="project" value="UniProtKB-KW"/>
</dbReference>
<evidence type="ECO:0000256" key="3">
    <source>
        <dbReference type="ARBA" id="ARBA00022840"/>
    </source>
</evidence>
<dbReference type="PANTHER" id="PTHR34698:SF2">
    <property type="entry name" value="5-OXOPROLINASE SUBUNIT B"/>
    <property type="match status" value="1"/>
</dbReference>
<evidence type="ECO:0000313" key="6">
    <source>
        <dbReference type="Proteomes" id="UP000244338"/>
    </source>
</evidence>
<dbReference type="Pfam" id="PF02682">
    <property type="entry name" value="CT_C_D"/>
    <property type="match status" value="1"/>
</dbReference>
<organism evidence="5 6">
    <name type="scientific">Candidatus Carbonibacillus altaicus</name>
    <dbReference type="NCBI Taxonomy" id="2163959"/>
    <lineage>
        <taxon>Bacteria</taxon>
        <taxon>Bacillati</taxon>
        <taxon>Bacillota</taxon>
        <taxon>Bacilli</taxon>
        <taxon>Bacillales</taxon>
        <taxon>Candidatus Carbonibacillus</taxon>
    </lineage>
</organism>
<accession>A0A2R6XX73</accession>
<evidence type="ECO:0000256" key="2">
    <source>
        <dbReference type="ARBA" id="ARBA00022801"/>
    </source>
</evidence>
<sequence>MHPFDPLSDIALHVVERLKAYMRVIERFLDDHVEEQLVEIPVHYGGKDGPDLIPLAEEKGLTPDEVIELHSSTVYTVAMIGFMPGFPYLEGLPDILASTRLPVPRLKVPAGSVGIGGSQTGLYPFESPGGWRIIGRTDAVLFDVRRNPPARFKMGDRVRFIPVKK</sequence>
<protein>
    <submittedName>
        <fullName evidence="5">Allophanate hydrolase 2 subunit 1</fullName>
    </submittedName>
</protein>
<dbReference type="Gene3D" id="2.40.100.10">
    <property type="entry name" value="Cyclophilin-like"/>
    <property type="match status" value="1"/>
</dbReference>
<comment type="caution">
    <text evidence="5">The sequence shown here is derived from an EMBL/GenBank/DDBJ whole genome shotgun (WGS) entry which is preliminary data.</text>
</comment>
<dbReference type="NCBIfam" id="TIGR00370">
    <property type="entry name" value="5-oxoprolinase subunit PxpB"/>
    <property type="match status" value="1"/>
</dbReference>
<evidence type="ECO:0000259" key="4">
    <source>
        <dbReference type="SMART" id="SM00796"/>
    </source>
</evidence>
<proteinExistence type="predicted"/>
<reference evidence="6" key="1">
    <citation type="journal article" date="2018" name="Sci. Rep.">
        <title>Lignite coal burning seam in the remote Altai Mountains harbors a hydrogen-driven thermophilic microbial community.</title>
        <authorList>
            <person name="Kadnikov V.V."/>
            <person name="Mardanov A.V."/>
            <person name="Ivasenko D.A."/>
            <person name="Antsiferov D.V."/>
            <person name="Beletsky A.V."/>
            <person name="Karnachuk O.V."/>
            <person name="Ravin N.V."/>
        </authorList>
    </citation>
    <scope>NUCLEOTIDE SEQUENCE [LARGE SCALE GENOMIC DNA]</scope>
</reference>
<dbReference type="InterPro" id="IPR029000">
    <property type="entry name" value="Cyclophilin-like_dom_sf"/>
</dbReference>
<keyword evidence="2 5" id="KW-0378">Hydrolase</keyword>
<dbReference type="SMART" id="SM00796">
    <property type="entry name" value="AHS1"/>
    <property type="match status" value="1"/>
</dbReference>
<feature type="domain" description="Carboxyltransferase" evidence="4">
    <location>
        <begin position="2"/>
        <end position="152"/>
    </location>
</feature>
<dbReference type="InterPro" id="IPR010016">
    <property type="entry name" value="PxpB"/>
</dbReference>
<keyword evidence="3" id="KW-0067">ATP-binding</keyword>
<dbReference type="PANTHER" id="PTHR34698">
    <property type="entry name" value="5-OXOPROLINASE SUBUNIT B"/>
    <property type="match status" value="1"/>
</dbReference>
<name>A0A2R6XX73_9BACL</name>
<gene>
    <name evidence="5" type="ORF">BSOLF_1091</name>
</gene>
<dbReference type="SUPFAM" id="SSF50891">
    <property type="entry name" value="Cyclophilin-like"/>
    <property type="match status" value="1"/>
</dbReference>
<evidence type="ECO:0000313" key="5">
    <source>
        <dbReference type="EMBL" id="PTQ55016.1"/>
    </source>
</evidence>
<evidence type="ECO:0000256" key="1">
    <source>
        <dbReference type="ARBA" id="ARBA00022741"/>
    </source>
</evidence>